<evidence type="ECO:0000256" key="9">
    <source>
        <dbReference type="PIRSR" id="PIRSR000485-1"/>
    </source>
</evidence>
<dbReference type="Proteomes" id="UP000198577">
    <property type="component" value="Unassembled WGS sequence"/>
</dbReference>
<dbReference type="Gene3D" id="3.40.50.2020">
    <property type="match status" value="1"/>
</dbReference>
<keyword evidence="7 10" id="KW-0460">Magnesium</keyword>
<keyword evidence="7 11" id="KW-0411">Iron-sulfur</keyword>
<keyword evidence="7 10" id="KW-0479">Metal-binding</keyword>
<dbReference type="PIRSF" id="PIRSF000485">
    <property type="entry name" value="Amd_phspho_trans"/>
    <property type="match status" value="1"/>
</dbReference>
<dbReference type="PANTHER" id="PTHR11907">
    <property type="entry name" value="AMIDOPHOSPHORIBOSYLTRANSFERASE"/>
    <property type="match status" value="1"/>
</dbReference>
<dbReference type="HAMAP" id="MF_01931">
    <property type="entry name" value="PurF"/>
    <property type="match status" value="1"/>
</dbReference>
<dbReference type="GO" id="GO:0000287">
    <property type="term" value="F:magnesium ion binding"/>
    <property type="evidence" value="ECO:0007669"/>
    <property type="project" value="UniProtKB-UniRule"/>
</dbReference>
<dbReference type="InterPro" id="IPR029057">
    <property type="entry name" value="PRTase-like"/>
</dbReference>
<feature type="binding site" evidence="7 10">
    <location>
        <position position="300"/>
    </location>
    <ligand>
        <name>Mg(2+)</name>
        <dbReference type="ChEBI" id="CHEBI:18420"/>
    </ligand>
</feature>
<comment type="cofactor">
    <cofactor evidence="7 11">
        <name>[4Fe-4S] cluster</name>
        <dbReference type="ChEBI" id="CHEBI:49883"/>
    </cofactor>
    <text evidence="7 11">Binds 1 [4Fe-4S] cluster per subunit.</text>
</comment>
<keyword evidence="14" id="KW-1185">Reference proteome</keyword>
<feature type="binding site" evidence="7 10">
    <location>
        <position position="363"/>
    </location>
    <ligand>
        <name>Mg(2+)</name>
        <dbReference type="ChEBI" id="CHEBI:18420"/>
    </ligand>
</feature>
<sequence>MYPRDPFLADKLNEECGVFGIFDQDGLAVEEITYYGLYALQHRGQESAGIAVADGHTIRYHKGRGLVPEVFDEDTLDTLKGGKIAIGHVRYPTCGDTSLYNAQPLVIKYKKGFLALAHNGNLVNANALRTELEEAGAVFQTSVDSEVIANLIARHIDEGLETAIQNTMSKLRGAYALLLMTEDKLIAVRDLYGMRPLALGRIGHSYVVASESCAFDAVDAEFIRDVKPGEIIIISQDGLRSIQTPVPLKSGLCVFEFIYFARTDSTIDGVSVYTARKEAGKILAAEHPADADLVIGVPDSGTTAALGYAEASGIPFGEGLIKNRYVGRTFIKPSQAIREQGVRIKLNALRKIVKGKRIVMIDDSIVRGTTSKKIVEMLRLAGAREVHMRISSPPVRFPCYFGIDTPTKEHLIGARYSVEEICRIIGADSLGYLSIEGLLKTVEGSGCDFCLGCFSGEYPIAVEGKAE</sequence>
<comment type="cofactor">
    <cofactor evidence="7 10">
        <name>Mg(2+)</name>
        <dbReference type="ChEBI" id="CHEBI:18420"/>
    </cofactor>
    <text evidence="7 10">Binds 1 Mg(2+) ion per subunit.</text>
</comment>
<proteinExistence type="inferred from homology"/>
<keyword evidence="6 7" id="KW-0315">Glutamine amidotransferase</keyword>
<comment type="pathway">
    <text evidence="1 7 8">Purine metabolism; IMP biosynthesis via de novo pathway; N(1)-(5-phospho-D-ribosyl)glycinamide from 5-phospho-alpha-D-ribose 1-diphosphate: step 1/2.</text>
</comment>
<dbReference type="GO" id="GO:0051539">
    <property type="term" value="F:4 iron, 4 sulfur cluster binding"/>
    <property type="evidence" value="ECO:0007669"/>
    <property type="project" value="UniProtKB-KW"/>
</dbReference>
<evidence type="ECO:0000259" key="12">
    <source>
        <dbReference type="PROSITE" id="PS51278"/>
    </source>
</evidence>
<feature type="binding site" evidence="7 11">
    <location>
        <position position="399"/>
    </location>
    <ligand>
        <name>[4Fe-4S] cluster</name>
        <dbReference type="ChEBI" id="CHEBI:49883"/>
    </ligand>
</feature>
<comment type="catalytic activity">
    <reaction evidence="7 8">
        <text>5-phospho-beta-D-ribosylamine + L-glutamate + diphosphate = 5-phospho-alpha-D-ribose 1-diphosphate + L-glutamine + H2O</text>
        <dbReference type="Rhea" id="RHEA:14905"/>
        <dbReference type="ChEBI" id="CHEBI:15377"/>
        <dbReference type="ChEBI" id="CHEBI:29985"/>
        <dbReference type="ChEBI" id="CHEBI:33019"/>
        <dbReference type="ChEBI" id="CHEBI:58017"/>
        <dbReference type="ChEBI" id="CHEBI:58359"/>
        <dbReference type="ChEBI" id="CHEBI:58681"/>
        <dbReference type="EC" id="2.4.2.14"/>
    </reaction>
</comment>
<keyword evidence="7" id="KW-0004">4Fe-4S</keyword>
<evidence type="ECO:0000256" key="3">
    <source>
        <dbReference type="ARBA" id="ARBA00022676"/>
    </source>
</evidence>
<feature type="domain" description="Glutamine amidotransferase type-2" evidence="12">
    <location>
        <begin position="16"/>
        <end position="237"/>
    </location>
</feature>
<name>A0A1I5WXD7_9FIRM</name>
<keyword evidence="7 11" id="KW-0408">Iron</keyword>
<dbReference type="AlphaFoldDB" id="A0A1I5WXD7"/>
<evidence type="ECO:0000256" key="10">
    <source>
        <dbReference type="PIRSR" id="PIRSR000485-2"/>
    </source>
</evidence>
<feature type="active site" description="Nucleophile" evidence="7 9">
    <location>
        <position position="16"/>
    </location>
</feature>
<keyword evidence="5 7" id="KW-0658">Purine biosynthesis</keyword>
<dbReference type="EC" id="2.4.2.14" evidence="7"/>
<dbReference type="Pfam" id="PF13522">
    <property type="entry name" value="GATase_6"/>
    <property type="match status" value="1"/>
</dbReference>
<evidence type="ECO:0000256" key="11">
    <source>
        <dbReference type="PIRSR" id="PIRSR000485-3"/>
    </source>
</evidence>
<dbReference type="RefSeq" id="WP_035146602.1">
    <property type="nucleotide sequence ID" value="NZ_FOXR01000020.1"/>
</dbReference>
<evidence type="ECO:0000256" key="8">
    <source>
        <dbReference type="PIRNR" id="PIRNR000485"/>
    </source>
</evidence>
<dbReference type="CDD" id="cd00715">
    <property type="entry name" value="GPATase_N"/>
    <property type="match status" value="1"/>
</dbReference>
<feature type="binding site" evidence="7 11">
    <location>
        <position position="453"/>
    </location>
    <ligand>
        <name>[4Fe-4S] cluster</name>
        <dbReference type="ChEBI" id="CHEBI:49883"/>
    </ligand>
</feature>
<dbReference type="CDD" id="cd06223">
    <property type="entry name" value="PRTases_typeI"/>
    <property type="match status" value="1"/>
</dbReference>
<dbReference type="OrthoDB" id="9801213at2"/>
<feature type="binding site" evidence="7 11">
    <location>
        <position position="253"/>
    </location>
    <ligand>
        <name>[4Fe-4S] cluster</name>
        <dbReference type="ChEBI" id="CHEBI:49883"/>
    </ligand>
</feature>
<keyword evidence="3 7" id="KW-0328">Glycosyltransferase</keyword>
<evidence type="ECO:0000256" key="4">
    <source>
        <dbReference type="ARBA" id="ARBA00022679"/>
    </source>
</evidence>
<gene>
    <name evidence="7" type="primary">purF</name>
    <name evidence="13" type="ORF">SAMN05444406_1203</name>
</gene>
<organism evidence="13 14">
    <name type="scientific">Caldicoprobacter faecalis</name>
    <dbReference type="NCBI Taxonomy" id="937334"/>
    <lineage>
        <taxon>Bacteria</taxon>
        <taxon>Bacillati</taxon>
        <taxon>Bacillota</taxon>
        <taxon>Clostridia</taxon>
        <taxon>Caldicoprobacterales</taxon>
        <taxon>Caldicoprobacteraceae</taxon>
        <taxon>Caldicoprobacter</taxon>
    </lineage>
</organism>
<dbReference type="InterPro" id="IPR000836">
    <property type="entry name" value="PRTase_dom"/>
</dbReference>
<keyword evidence="4 7" id="KW-0808">Transferase</keyword>
<protein>
    <recommendedName>
        <fullName evidence="7">Amidophosphoribosyltransferase</fullName>
        <shortName evidence="7">ATase</shortName>
        <ecNumber evidence="7">2.4.2.14</ecNumber>
    </recommendedName>
    <alternativeName>
        <fullName evidence="7">Glutamine phosphoribosylpyrophosphate amidotransferase</fullName>
        <shortName evidence="7">GPATase</shortName>
    </alternativeName>
</protein>
<comment type="similarity">
    <text evidence="2 7 8">In the C-terminal section; belongs to the purine/pyrimidine phosphoribosyltransferase family.</text>
</comment>
<dbReference type="EMBL" id="FOXR01000020">
    <property type="protein sequence ID" value="SFQ24177.1"/>
    <property type="molecule type" value="Genomic_DNA"/>
</dbReference>
<evidence type="ECO:0000313" key="13">
    <source>
        <dbReference type="EMBL" id="SFQ24177.1"/>
    </source>
</evidence>
<dbReference type="UniPathway" id="UPA00074">
    <property type="reaction ID" value="UER00124"/>
</dbReference>
<feature type="binding site" evidence="7 10">
    <location>
        <position position="362"/>
    </location>
    <ligand>
        <name>Mg(2+)</name>
        <dbReference type="ChEBI" id="CHEBI:18420"/>
    </ligand>
</feature>
<reference evidence="13 14" key="1">
    <citation type="submission" date="2016-10" db="EMBL/GenBank/DDBJ databases">
        <authorList>
            <person name="de Groot N.N."/>
        </authorList>
    </citation>
    <scope>NUCLEOTIDE SEQUENCE [LARGE SCALE GENOMIC DNA]</scope>
    <source>
        <strain evidence="13 14">DSM 20678</strain>
    </source>
</reference>
<dbReference type="SUPFAM" id="SSF56235">
    <property type="entry name" value="N-terminal nucleophile aminohydrolases (Ntn hydrolases)"/>
    <property type="match status" value="1"/>
</dbReference>
<evidence type="ECO:0000313" key="14">
    <source>
        <dbReference type="Proteomes" id="UP000198577"/>
    </source>
</evidence>
<dbReference type="GO" id="GO:0006189">
    <property type="term" value="P:'de novo' IMP biosynthetic process"/>
    <property type="evidence" value="ECO:0007669"/>
    <property type="project" value="UniProtKB-UniRule"/>
</dbReference>
<dbReference type="GO" id="GO:0004044">
    <property type="term" value="F:amidophosphoribosyltransferase activity"/>
    <property type="evidence" value="ECO:0007669"/>
    <property type="project" value="UniProtKB-UniRule"/>
</dbReference>
<dbReference type="SUPFAM" id="SSF53271">
    <property type="entry name" value="PRTase-like"/>
    <property type="match status" value="1"/>
</dbReference>
<evidence type="ECO:0000256" key="2">
    <source>
        <dbReference type="ARBA" id="ARBA00010138"/>
    </source>
</evidence>
<comment type="function">
    <text evidence="7">Catalyzes the formation of phosphoribosylamine from phosphoribosylpyrophosphate (PRPP) and glutamine.</text>
</comment>
<dbReference type="Gene3D" id="3.60.20.10">
    <property type="entry name" value="Glutamine Phosphoribosylpyrophosphate, subunit 1, domain 1"/>
    <property type="match status" value="1"/>
</dbReference>
<dbReference type="NCBIfam" id="TIGR01134">
    <property type="entry name" value="purF"/>
    <property type="match status" value="1"/>
</dbReference>
<dbReference type="PROSITE" id="PS51278">
    <property type="entry name" value="GATASE_TYPE_2"/>
    <property type="match status" value="1"/>
</dbReference>
<evidence type="ECO:0000256" key="5">
    <source>
        <dbReference type="ARBA" id="ARBA00022755"/>
    </source>
</evidence>
<dbReference type="InterPro" id="IPR029055">
    <property type="entry name" value="Ntn_hydrolases_N"/>
</dbReference>
<evidence type="ECO:0000256" key="6">
    <source>
        <dbReference type="ARBA" id="ARBA00022962"/>
    </source>
</evidence>
<dbReference type="InterPro" id="IPR005854">
    <property type="entry name" value="PurF"/>
</dbReference>
<evidence type="ECO:0000256" key="7">
    <source>
        <dbReference type="HAMAP-Rule" id="MF_01931"/>
    </source>
</evidence>
<accession>A0A1I5WXD7</accession>
<dbReference type="InterPro" id="IPR035584">
    <property type="entry name" value="PurF_N"/>
</dbReference>
<dbReference type="GO" id="GO:0009113">
    <property type="term" value="P:purine nucleobase biosynthetic process"/>
    <property type="evidence" value="ECO:0007669"/>
    <property type="project" value="UniProtKB-UniRule"/>
</dbReference>
<evidence type="ECO:0000256" key="1">
    <source>
        <dbReference type="ARBA" id="ARBA00005209"/>
    </source>
</evidence>
<dbReference type="InterPro" id="IPR017932">
    <property type="entry name" value="GATase_2_dom"/>
</dbReference>
<feature type="binding site" evidence="7 11">
    <location>
        <position position="450"/>
    </location>
    <ligand>
        <name>[4Fe-4S] cluster</name>
        <dbReference type="ChEBI" id="CHEBI:49883"/>
    </ligand>
</feature>
<dbReference type="STRING" id="937334.SAMN05444406_1203"/>